<dbReference type="SUPFAM" id="SSF52540">
    <property type="entry name" value="P-loop containing nucleoside triphosphate hydrolases"/>
    <property type="match status" value="1"/>
</dbReference>
<dbReference type="PANTHER" id="PTHR43297">
    <property type="entry name" value="OLIGOPEPTIDE TRANSPORT ATP-BINDING PROTEIN APPD"/>
    <property type="match status" value="1"/>
</dbReference>
<evidence type="ECO:0000256" key="2">
    <source>
        <dbReference type="ARBA" id="ARBA00005417"/>
    </source>
</evidence>
<dbReference type="PROSITE" id="PS00211">
    <property type="entry name" value="ABC_TRANSPORTER_1"/>
    <property type="match status" value="1"/>
</dbReference>
<feature type="domain" description="ABC transporter" evidence="8">
    <location>
        <begin position="12"/>
        <end position="260"/>
    </location>
</feature>
<proteinExistence type="inferred from homology"/>
<protein>
    <submittedName>
        <fullName evidence="9">ABC transporter ATP-binding protein</fullName>
    </submittedName>
</protein>
<keyword evidence="3" id="KW-0813">Transport</keyword>
<organism evidence="9 10">
    <name type="scientific">Phytoactinopolyspora halophila</name>
    <dbReference type="NCBI Taxonomy" id="1981511"/>
    <lineage>
        <taxon>Bacteria</taxon>
        <taxon>Bacillati</taxon>
        <taxon>Actinomycetota</taxon>
        <taxon>Actinomycetes</taxon>
        <taxon>Jiangellales</taxon>
        <taxon>Jiangellaceae</taxon>
        <taxon>Phytoactinopolyspora</taxon>
    </lineage>
</organism>
<dbReference type="EMBL" id="QMIG01000004">
    <property type="protein sequence ID" value="RAW16463.1"/>
    <property type="molecule type" value="Genomic_DNA"/>
</dbReference>
<evidence type="ECO:0000256" key="3">
    <source>
        <dbReference type="ARBA" id="ARBA00022448"/>
    </source>
</evidence>
<dbReference type="InterPro" id="IPR050388">
    <property type="entry name" value="ABC_Ni/Peptide_Import"/>
</dbReference>
<dbReference type="PROSITE" id="PS50893">
    <property type="entry name" value="ABC_TRANSPORTER_2"/>
    <property type="match status" value="1"/>
</dbReference>
<evidence type="ECO:0000256" key="6">
    <source>
        <dbReference type="ARBA" id="ARBA00022840"/>
    </source>
</evidence>
<reference evidence="9 10" key="1">
    <citation type="submission" date="2018-06" db="EMBL/GenBank/DDBJ databases">
        <title>Phytoactinopolyspora halophila sp. nov., a novel halophilic actinomycete isolated from a saline soil in China.</title>
        <authorList>
            <person name="Tang S.-K."/>
        </authorList>
    </citation>
    <scope>NUCLEOTIDE SEQUENCE [LARGE SCALE GENOMIC DNA]</scope>
    <source>
        <strain evidence="9 10">YIM 96934</strain>
    </source>
</reference>
<dbReference type="InterPro" id="IPR003593">
    <property type="entry name" value="AAA+_ATPase"/>
</dbReference>
<keyword evidence="7" id="KW-0472">Membrane</keyword>
<dbReference type="GO" id="GO:0005524">
    <property type="term" value="F:ATP binding"/>
    <property type="evidence" value="ECO:0007669"/>
    <property type="project" value="UniProtKB-KW"/>
</dbReference>
<dbReference type="InterPro" id="IPR027417">
    <property type="entry name" value="P-loop_NTPase"/>
</dbReference>
<dbReference type="SMART" id="SM00382">
    <property type="entry name" value="AAA"/>
    <property type="match status" value="1"/>
</dbReference>
<dbReference type="GO" id="GO:0005886">
    <property type="term" value="C:plasma membrane"/>
    <property type="evidence" value="ECO:0007669"/>
    <property type="project" value="UniProtKB-SubCell"/>
</dbReference>
<dbReference type="Proteomes" id="UP000250462">
    <property type="component" value="Unassembled WGS sequence"/>
</dbReference>
<comment type="similarity">
    <text evidence="2">Belongs to the ABC transporter superfamily.</text>
</comment>
<name>A0A329QWH5_9ACTN</name>
<evidence type="ECO:0000256" key="7">
    <source>
        <dbReference type="ARBA" id="ARBA00023136"/>
    </source>
</evidence>
<dbReference type="InterPro" id="IPR013563">
    <property type="entry name" value="Oligopep_ABC_C"/>
</dbReference>
<dbReference type="InterPro" id="IPR017871">
    <property type="entry name" value="ABC_transporter-like_CS"/>
</dbReference>
<evidence type="ECO:0000256" key="5">
    <source>
        <dbReference type="ARBA" id="ARBA00022741"/>
    </source>
</evidence>
<dbReference type="Pfam" id="PF08352">
    <property type="entry name" value="oligo_HPY"/>
    <property type="match status" value="1"/>
</dbReference>
<dbReference type="NCBIfam" id="TIGR01727">
    <property type="entry name" value="oligo_HPY"/>
    <property type="match status" value="1"/>
</dbReference>
<accession>A0A329QWH5</accession>
<dbReference type="InterPro" id="IPR003439">
    <property type="entry name" value="ABC_transporter-like_ATP-bd"/>
</dbReference>
<sequence length="336" mass="35946">MRDEQGGPVLSVRDLRVAFRTPRGLARVVNGLSYDVEPGRTLAIVGESGSGKSVGALALLGLLPGDVARISGSAVFDGYELIGRDEEEMRAVRGAGVGMVFQDPATSLNPVLTVGRQLVEALRAHASMPKDVARARAEELLAEVGIPDPRSRLEAYPHQLSGGMRQRVMIAIALAGQPRVLIADEATTALDVTVQAQILDLLMRLQKEHSTGVIWITHDLGVVAGIADHVLVMYAGRCVEEGSVDALFERPVHPYTRGLLGATPVVDDPRPARERDLLVTMPGLPPDPVELPEGCAFYPRCPVRADVRCRTEEPPLASVAGDPGHRAATFYTPEGV</sequence>
<evidence type="ECO:0000313" key="10">
    <source>
        <dbReference type="Proteomes" id="UP000250462"/>
    </source>
</evidence>
<dbReference type="Gene3D" id="3.40.50.300">
    <property type="entry name" value="P-loop containing nucleotide triphosphate hydrolases"/>
    <property type="match status" value="1"/>
</dbReference>
<dbReference type="Pfam" id="PF00005">
    <property type="entry name" value="ABC_tran"/>
    <property type="match status" value="1"/>
</dbReference>
<comment type="caution">
    <text evidence="9">The sequence shown here is derived from an EMBL/GenBank/DDBJ whole genome shotgun (WGS) entry which is preliminary data.</text>
</comment>
<comment type="subcellular location">
    <subcellularLocation>
        <location evidence="1">Cell membrane</location>
        <topology evidence="1">Peripheral membrane protein</topology>
    </subcellularLocation>
</comment>
<evidence type="ECO:0000313" key="9">
    <source>
        <dbReference type="EMBL" id="RAW16463.1"/>
    </source>
</evidence>
<dbReference type="PANTHER" id="PTHR43297:SF2">
    <property type="entry name" value="DIPEPTIDE TRANSPORT ATP-BINDING PROTEIN DPPD"/>
    <property type="match status" value="1"/>
</dbReference>
<dbReference type="RefSeq" id="WP_112257673.1">
    <property type="nucleotide sequence ID" value="NZ_QMIG01000004.1"/>
</dbReference>
<dbReference type="AlphaFoldDB" id="A0A329QWH5"/>
<gene>
    <name evidence="9" type="ORF">DPM12_07545</name>
</gene>
<dbReference type="GO" id="GO:0015833">
    <property type="term" value="P:peptide transport"/>
    <property type="evidence" value="ECO:0007669"/>
    <property type="project" value="InterPro"/>
</dbReference>
<keyword evidence="4" id="KW-1003">Cell membrane</keyword>
<keyword evidence="10" id="KW-1185">Reference proteome</keyword>
<dbReference type="OrthoDB" id="5357528at2"/>
<evidence type="ECO:0000256" key="1">
    <source>
        <dbReference type="ARBA" id="ARBA00004202"/>
    </source>
</evidence>
<keyword evidence="5" id="KW-0547">Nucleotide-binding</keyword>
<evidence type="ECO:0000256" key="4">
    <source>
        <dbReference type="ARBA" id="ARBA00022475"/>
    </source>
</evidence>
<keyword evidence="6 9" id="KW-0067">ATP-binding</keyword>
<evidence type="ECO:0000259" key="8">
    <source>
        <dbReference type="PROSITE" id="PS50893"/>
    </source>
</evidence>
<dbReference type="GO" id="GO:0016887">
    <property type="term" value="F:ATP hydrolysis activity"/>
    <property type="evidence" value="ECO:0007669"/>
    <property type="project" value="InterPro"/>
</dbReference>
<dbReference type="FunFam" id="3.40.50.300:FF:000016">
    <property type="entry name" value="Oligopeptide ABC transporter ATP-binding component"/>
    <property type="match status" value="1"/>
</dbReference>
<dbReference type="CDD" id="cd03257">
    <property type="entry name" value="ABC_NikE_OppD_transporters"/>
    <property type="match status" value="1"/>
</dbReference>